<dbReference type="InterPro" id="IPR029030">
    <property type="entry name" value="Caspase-like_dom_sf"/>
</dbReference>
<dbReference type="GO" id="GO:0006915">
    <property type="term" value="P:apoptotic process"/>
    <property type="evidence" value="ECO:0007669"/>
    <property type="project" value="UniProtKB-KW"/>
</dbReference>
<dbReference type="Gene3D" id="3.40.50.1460">
    <property type="match status" value="1"/>
</dbReference>
<evidence type="ECO:0000256" key="3">
    <source>
        <dbReference type="ARBA" id="ARBA00022703"/>
    </source>
</evidence>
<dbReference type="PANTHER" id="PTHR10454:SF232">
    <property type="entry name" value="AT03047P-RELATED"/>
    <property type="match status" value="1"/>
</dbReference>
<evidence type="ECO:0000256" key="4">
    <source>
        <dbReference type="ARBA" id="ARBA00022801"/>
    </source>
</evidence>
<dbReference type="InterPro" id="IPR015917">
    <property type="entry name" value="Pept_C14A"/>
</dbReference>
<reference evidence="10 12" key="2">
    <citation type="journal article" date="2013" name="Nature">
        <title>Insights into bilaterian evolution from three spiralian genomes.</title>
        <authorList>
            <person name="Simakov O."/>
            <person name="Marletaz F."/>
            <person name="Cho S.J."/>
            <person name="Edsinger-Gonzales E."/>
            <person name="Havlak P."/>
            <person name="Hellsten U."/>
            <person name="Kuo D.H."/>
            <person name="Larsson T."/>
            <person name="Lv J."/>
            <person name="Arendt D."/>
            <person name="Savage R."/>
            <person name="Osoegawa K."/>
            <person name="de Jong P."/>
            <person name="Grimwood J."/>
            <person name="Chapman J.A."/>
            <person name="Shapiro H."/>
            <person name="Aerts A."/>
            <person name="Otillar R.P."/>
            <person name="Terry A.Y."/>
            <person name="Boore J.L."/>
            <person name="Grigoriev I.V."/>
            <person name="Lindberg D.R."/>
            <person name="Seaver E.C."/>
            <person name="Weisblat D.A."/>
            <person name="Putnam N.H."/>
            <person name="Rokhsar D.S."/>
        </authorList>
    </citation>
    <scope>NUCLEOTIDE SEQUENCE</scope>
    <source>
        <strain evidence="10 12">I ESC-2004</strain>
    </source>
</reference>
<accession>R7VGB4</accession>
<evidence type="ECO:0000256" key="5">
    <source>
        <dbReference type="ARBA" id="ARBA00022807"/>
    </source>
</evidence>
<proteinExistence type="inferred from homology"/>
<dbReference type="GO" id="GO:0005737">
    <property type="term" value="C:cytoplasm"/>
    <property type="evidence" value="ECO:0007669"/>
    <property type="project" value="TreeGrafter"/>
</dbReference>
<dbReference type="PRINTS" id="PR00376">
    <property type="entry name" value="IL1BCENZYME"/>
</dbReference>
<dbReference type="OMA" id="VAVYNDC"/>
<reference evidence="12" key="1">
    <citation type="submission" date="2012-12" db="EMBL/GenBank/DDBJ databases">
        <authorList>
            <person name="Hellsten U."/>
            <person name="Grimwood J."/>
            <person name="Chapman J.A."/>
            <person name="Shapiro H."/>
            <person name="Aerts A."/>
            <person name="Otillar R.P."/>
            <person name="Terry A.Y."/>
            <person name="Boore J.L."/>
            <person name="Simakov O."/>
            <person name="Marletaz F."/>
            <person name="Cho S.-J."/>
            <person name="Edsinger-Gonzales E."/>
            <person name="Havlak P."/>
            <person name="Kuo D.-H."/>
            <person name="Larsson T."/>
            <person name="Lv J."/>
            <person name="Arendt D."/>
            <person name="Savage R."/>
            <person name="Osoegawa K."/>
            <person name="de Jong P."/>
            <person name="Lindberg D.R."/>
            <person name="Seaver E.C."/>
            <person name="Weisblat D.A."/>
            <person name="Putnam N.H."/>
            <person name="Grigoriev I.V."/>
            <person name="Rokhsar D.S."/>
        </authorList>
    </citation>
    <scope>NUCLEOTIDE SEQUENCE</scope>
    <source>
        <strain evidence="12">I ESC-2004</strain>
    </source>
</reference>
<dbReference type="Pfam" id="PF00656">
    <property type="entry name" value="Peptidase_C14"/>
    <property type="match status" value="1"/>
</dbReference>
<evidence type="ECO:0000256" key="6">
    <source>
        <dbReference type="ARBA" id="ARBA00023145"/>
    </source>
</evidence>
<dbReference type="OrthoDB" id="6116485at2759"/>
<dbReference type="InterPro" id="IPR033139">
    <property type="entry name" value="Caspase_cys_AS"/>
</dbReference>
<evidence type="ECO:0000256" key="2">
    <source>
        <dbReference type="ARBA" id="ARBA00022670"/>
    </source>
</evidence>
<dbReference type="PROSITE" id="PS50208">
    <property type="entry name" value="CASPASE_P20"/>
    <property type="match status" value="1"/>
</dbReference>
<feature type="domain" description="Caspase family p10" evidence="8">
    <location>
        <begin position="145"/>
        <end position="239"/>
    </location>
</feature>
<dbReference type="HOGENOM" id="CLU_036904_2_0_1"/>
<evidence type="ECO:0000313" key="11">
    <source>
        <dbReference type="EnsemblMetazoa" id="CapteP139929"/>
    </source>
</evidence>
<dbReference type="SMART" id="SM00115">
    <property type="entry name" value="CASc"/>
    <property type="match status" value="1"/>
</dbReference>
<evidence type="ECO:0000256" key="7">
    <source>
        <dbReference type="RuleBase" id="RU003971"/>
    </source>
</evidence>
<organism evidence="10">
    <name type="scientific">Capitella teleta</name>
    <name type="common">Polychaete worm</name>
    <dbReference type="NCBI Taxonomy" id="283909"/>
    <lineage>
        <taxon>Eukaryota</taxon>
        <taxon>Metazoa</taxon>
        <taxon>Spiralia</taxon>
        <taxon>Lophotrochozoa</taxon>
        <taxon>Annelida</taxon>
        <taxon>Polychaeta</taxon>
        <taxon>Sedentaria</taxon>
        <taxon>Scolecida</taxon>
        <taxon>Capitellidae</taxon>
        <taxon>Capitella</taxon>
    </lineage>
</organism>
<dbReference type="FunFam" id="3.40.50.1460:FF:000001">
    <property type="entry name" value="Caspase-3 preproprotein"/>
    <property type="match status" value="1"/>
</dbReference>
<keyword evidence="4" id="KW-0378">Hydrolase</keyword>
<keyword evidence="5" id="KW-0788">Thiol protease</keyword>
<dbReference type="Proteomes" id="UP000014760">
    <property type="component" value="Unassembled WGS sequence"/>
</dbReference>
<dbReference type="CDD" id="cd00032">
    <property type="entry name" value="CASc"/>
    <property type="match status" value="1"/>
</dbReference>
<dbReference type="FunCoup" id="R7VGB4">
    <property type="interactions" value="934"/>
</dbReference>
<dbReference type="GO" id="GO:0043525">
    <property type="term" value="P:positive regulation of neuron apoptotic process"/>
    <property type="evidence" value="ECO:0007669"/>
    <property type="project" value="TreeGrafter"/>
</dbReference>
<dbReference type="InterPro" id="IPR002138">
    <property type="entry name" value="Pept_C14_p10"/>
</dbReference>
<evidence type="ECO:0000313" key="12">
    <source>
        <dbReference type="Proteomes" id="UP000014760"/>
    </source>
</evidence>
<dbReference type="InterPro" id="IPR002398">
    <property type="entry name" value="Pept_C14"/>
</dbReference>
<dbReference type="InterPro" id="IPR016129">
    <property type="entry name" value="Caspase_his_AS"/>
</dbReference>
<dbReference type="InterPro" id="IPR001309">
    <property type="entry name" value="Pept_C14_p20"/>
</dbReference>
<dbReference type="SUPFAM" id="SSF52129">
    <property type="entry name" value="Caspase-like"/>
    <property type="match status" value="1"/>
</dbReference>
<dbReference type="AlphaFoldDB" id="R7VGB4"/>
<dbReference type="PROSITE" id="PS50207">
    <property type="entry name" value="CASPASE_P10"/>
    <property type="match status" value="1"/>
</dbReference>
<reference evidence="11" key="3">
    <citation type="submission" date="2015-06" db="UniProtKB">
        <authorList>
            <consortium name="EnsemblMetazoa"/>
        </authorList>
    </citation>
    <scope>IDENTIFICATION</scope>
</reference>
<dbReference type="EMBL" id="KB293822">
    <property type="protein sequence ID" value="ELU15346.1"/>
    <property type="molecule type" value="Genomic_DNA"/>
</dbReference>
<dbReference type="STRING" id="283909.R7VGB4"/>
<feature type="domain" description="Caspase family p20" evidence="9">
    <location>
        <begin position="5"/>
        <end position="129"/>
    </location>
</feature>
<keyword evidence="2" id="KW-0645">Protease</keyword>
<evidence type="ECO:0000256" key="1">
    <source>
        <dbReference type="ARBA" id="ARBA00010134"/>
    </source>
</evidence>
<evidence type="ECO:0000259" key="9">
    <source>
        <dbReference type="PROSITE" id="PS50208"/>
    </source>
</evidence>
<name>R7VGB4_CAPTE</name>
<dbReference type="GO" id="GO:0006508">
    <property type="term" value="P:proteolysis"/>
    <property type="evidence" value="ECO:0007669"/>
    <property type="project" value="UniProtKB-KW"/>
</dbReference>
<dbReference type="EnsemblMetazoa" id="CapteT139929">
    <property type="protein sequence ID" value="CapteP139929"/>
    <property type="gene ID" value="CapteG139929"/>
</dbReference>
<dbReference type="PROSITE" id="PS01121">
    <property type="entry name" value="CASPASE_HIS"/>
    <property type="match status" value="1"/>
</dbReference>
<dbReference type="PANTHER" id="PTHR10454">
    <property type="entry name" value="CASPASE"/>
    <property type="match status" value="1"/>
</dbReference>
<protein>
    <recommendedName>
        <fullName evidence="13">Caspase family p20 domain-containing protein</fullName>
    </recommendedName>
</protein>
<evidence type="ECO:0008006" key="13">
    <source>
        <dbReference type="Google" id="ProtNLM"/>
    </source>
</evidence>
<dbReference type="EMBL" id="AMQN01018051">
    <property type="status" value="NOT_ANNOTATED_CDS"/>
    <property type="molecule type" value="Genomic_DNA"/>
</dbReference>
<evidence type="ECO:0000313" key="10">
    <source>
        <dbReference type="EMBL" id="ELU15346.1"/>
    </source>
</evidence>
<dbReference type="GO" id="GO:0004197">
    <property type="term" value="F:cysteine-type endopeptidase activity"/>
    <property type="evidence" value="ECO:0007669"/>
    <property type="project" value="InterPro"/>
</dbReference>
<keyword evidence="3" id="KW-0053">Apoptosis</keyword>
<evidence type="ECO:0000259" key="8">
    <source>
        <dbReference type="PROSITE" id="PS50207"/>
    </source>
</evidence>
<gene>
    <name evidence="10" type="ORF">CAPTEDRAFT_139929</name>
</gene>
<sequence>MSHPKRGLFIIINNKRFHPKTQMGERTGTDSDAANLYSRFKDLGFDVNIYTDLKAEDMLKVMIDAAKQDHSRSDCFGVAVLSHGDEGIVYGTDTIIKLETLLGPFKGEKCPSLIGKPKLFFIQACRGTALDHGVLQHDAMAEENKIYRIPQEADCLYAYSTVSGYFSWRNSTKGSWFVQALCKALKQHAREKDLVWILTRVNREVAYEFQSNASKEFMNRKKQVPSIVSMLTKDVVFSSK</sequence>
<keyword evidence="12" id="KW-1185">Reference proteome</keyword>
<keyword evidence="6" id="KW-0865">Zymogen</keyword>
<dbReference type="InterPro" id="IPR011600">
    <property type="entry name" value="Pept_C14_caspase"/>
</dbReference>
<comment type="similarity">
    <text evidence="1 7">Belongs to the peptidase C14A family.</text>
</comment>
<dbReference type="PROSITE" id="PS01122">
    <property type="entry name" value="CASPASE_CYS"/>
    <property type="match status" value="1"/>
</dbReference>